<gene>
    <name evidence="2" type="ORF">ECRASSUSDP1_LOCUS9109</name>
</gene>
<comment type="caution">
    <text evidence="2">The sequence shown here is derived from an EMBL/GenBank/DDBJ whole genome shotgun (WGS) entry which is preliminary data.</text>
</comment>
<evidence type="ECO:0000313" key="3">
    <source>
        <dbReference type="Proteomes" id="UP001295684"/>
    </source>
</evidence>
<protein>
    <submittedName>
        <fullName evidence="2">Uncharacterized protein</fullName>
    </submittedName>
</protein>
<accession>A0AAD1UEI1</accession>
<dbReference type="EMBL" id="CAMPGE010008940">
    <property type="protein sequence ID" value="CAI2367821.1"/>
    <property type="molecule type" value="Genomic_DNA"/>
</dbReference>
<dbReference type="AlphaFoldDB" id="A0AAD1UEI1"/>
<dbReference type="Proteomes" id="UP001295684">
    <property type="component" value="Unassembled WGS sequence"/>
</dbReference>
<proteinExistence type="predicted"/>
<organism evidence="2 3">
    <name type="scientific">Euplotes crassus</name>
    <dbReference type="NCBI Taxonomy" id="5936"/>
    <lineage>
        <taxon>Eukaryota</taxon>
        <taxon>Sar</taxon>
        <taxon>Alveolata</taxon>
        <taxon>Ciliophora</taxon>
        <taxon>Intramacronucleata</taxon>
        <taxon>Spirotrichea</taxon>
        <taxon>Hypotrichia</taxon>
        <taxon>Euplotida</taxon>
        <taxon>Euplotidae</taxon>
        <taxon>Moneuplotes</taxon>
    </lineage>
</organism>
<evidence type="ECO:0000313" key="2">
    <source>
        <dbReference type="EMBL" id="CAI2367821.1"/>
    </source>
</evidence>
<feature type="region of interest" description="Disordered" evidence="1">
    <location>
        <begin position="226"/>
        <end position="264"/>
    </location>
</feature>
<name>A0AAD1UEI1_EUPCR</name>
<evidence type="ECO:0000256" key="1">
    <source>
        <dbReference type="SAM" id="MobiDB-lite"/>
    </source>
</evidence>
<feature type="compositionally biased region" description="Basic residues" evidence="1">
    <location>
        <begin position="231"/>
        <end position="245"/>
    </location>
</feature>
<keyword evidence="3" id="KW-1185">Reference proteome</keyword>
<reference evidence="2" key="1">
    <citation type="submission" date="2023-07" db="EMBL/GenBank/DDBJ databases">
        <authorList>
            <consortium name="AG Swart"/>
            <person name="Singh M."/>
            <person name="Singh A."/>
            <person name="Seah K."/>
            <person name="Emmerich C."/>
        </authorList>
    </citation>
    <scope>NUCLEOTIDE SEQUENCE</scope>
    <source>
        <strain evidence="2">DP1</strain>
    </source>
</reference>
<sequence length="359" mass="41698">MRGAEIKRKSATPALHLRSYSSKLKKSIKLWEYDYGFDLQGNTVNFGQPSCVHQMPTETSKEMISQKFDVLKGSTRSVSRVLLNRSISPELKQREMTRTIRIRKTAKSSQNMGKVKLHKIPASMTKTSYNRSFNKSQNRVSYYDTRVGSIYFGNTVKDKQLMDFNELIQAQQDDKGKKTIKVEESVKNNIVPNQYRTELEEKPTSKTRTRAIAPVKITNPYYHILMNKKEKEKRKSKSVIQKRKNWNTSSRKENDNGDSPLDLGKKDFGQEYRAVLDKLLEPKLPNDKELQCDPSYEYAQKAMKLRRVKKIDLIKNKGFLTLIRRNTELSDIRTMLAILNKKGRTKFSMLEVDRNLGIK</sequence>